<protein>
    <submittedName>
        <fullName evidence="9">Abscisic acid-insensitive 5</fullName>
    </submittedName>
</protein>
<keyword evidence="2" id="KW-0938">Abscisic acid signaling pathway</keyword>
<keyword evidence="3" id="KW-0805">Transcription regulation</keyword>
<dbReference type="EMBL" id="KC344270">
    <property type="protein sequence ID" value="AGZ05627.1"/>
    <property type="molecule type" value="mRNA"/>
</dbReference>
<dbReference type="PANTHER" id="PTHR22952">
    <property type="entry name" value="CAMP-RESPONSE ELEMENT BINDING PROTEIN-RELATED"/>
    <property type="match status" value="1"/>
</dbReference>
<evidence type="ECO:0000313" key="9">
    <source>
        <dbReference type="EMBL" id="AGZ05627.1"/>
    </source>
</evidence>
<comment type="subcellular location">
    <subcellularLocation>
        <location evidence="1">Nucleus</location>
    </subcellularLocation>
</comment>
<name>U5TTQ7_9ASPA</name>
<evidence type="ECO:0000256" key="6">
    <source>
        <dbReference type="ARBA" id="ARBA00023242"/>
    </source>
</evidence>
<dbReference type="SMART" id="SM00338">
    <property type="entry name" value="BRLZ"/>
    <property type="match status" value="1"/>
</dbReference>
<dbReference type="PROSITE" id="PS50217">
    <property type="entry name" value="BZIP"/>
    <property type="match status" value="1"/>
</dbReference>
<evidence type="ECO:0000256" key="7">
    <source>
        <dbReference type="SAM" id="MobiDB-lite"/>
    </source>
</evidence>
<sequence>MASPAESKVDESEVTSTLHNHHHAHQDEEDEDQFDLDFPLTRQSSIYSLTLDEIQNTVCEPGKTFGSMNMDEFLNNIWSVEEAAATGGGANVNVDINVTAAADDAAAHQQQTSLQRQGSLSLPAPLCRKTVDEVWAEIHRDERRSSVANPRGGSRERKATMGEMTLEDFLIKAGVVREQHVPAPIPPPPVDESPSPRSVVQPPPHSAMPLQHNFYPSPMNGVNANLDGGYMMAPAAAPGFDYSQQSQQQQQQQQQMTECYGGPVNGNSYQLRLGSPVSPVSSDGFGSGHVENVGLTGSAETGNGGAKNGRKRSADGGVEKVVERRQRRMIKNRESAARSRARKQAYTVELEAELNMLKEENACLRADERRTKATRKQVILECMAEYARNNVEKTARSLRRANSAPW</sequence>
<gene>
    <name evidence="9" type="primary">ABI5</name>
</gene>
<dbReference type="GO" id="GO:0045893">
    <property type="term" value="P:positive regulation of DNA-templated transcription"/>
    <property type="evidence" value="ECO:0007669"/>
    <property type="project" value="InterPro"/>
</dbReference>
<feature type="region of interest" description="Disordered" evidence="7">
    <location>
        <begin position="294"/>
        <end position="317"/>
    </location>
</feature>
<reference evidence="9" key="1">
    <citation type="submission" date="2012-12" db="EMBL/GenBank/DDBJ databases">
        <authorList>
            <person name="Wu J."/>
            <person name="Zhong H.X."/>
            <person name="Seng S.S."/>
            <person name="Wu Y.C."/>
            <person name="Liu C."/>
            <person name="Cao X."/>
            <person name="Luo X."/>
            <person name="Yi F.Y."/>
        </authorList>
    </citation>
    <scope>NUCLEOTIDE SEQUENCE</scope>
</reference>
<evidence type="ECO:0000256" key="2">
    <source>
        <dbReference type="ARBA" id="ARBA00022682"/>
    </source>
</evidence>
<organism evidence="9">
    <name type="scientific">Gladiolus hybrid cultivar</name>
    <dbReference type="NCBI Taxonomy" id="263601"/>
    <lineage>
        <taxon>Eukaryota</taxon>
        <taxon>Viridiplantae</taxon>
        <taxon>Streptophyta</taxon>
        <taxon>Embryophyta</taxon>
        <taxon>Tracheophyta</taxon>
        <taxon>Spermatophyta</taxon>
        <taxon>Magnoliopsida</taxon>
        <taxon>Liliopsida</taxon>
        <taxon>Asparagales</taxon>
        <taxon>Iridaceae</taxon>
        <taxon>Crocoideae</taxon>
        <taxon>Gladioleae</taxon>
        <taxon>Gladiolus</taxon>
    </lineage>
</organism>
<dbReference type="Pfam" id="PF00170">
    <property type="entry name" value="bZIP_1"/>
    <property type="match status" value="1"/>
</dbReference>
<dbReference type="GO" id="GO:0003700">
    <property type="term" value="F:DNA-binding transcription factor activity"/>
    <property type="evidence" value="ECO:0007669"/>
    <property type="project" value="InterPro"/>
</dbReference>
<proteinExistence type="evidence at transcript level"/>
<dbReference type="AlphaFoldDB" id="U5TTQ7"/>
<dbReference type="InterPro" id="IPR004827">
    <property type="entry name" value="bZIP"/>
</dbReference>
<reference evidence="9" key="2">
    <citation type="journal article" date="2013" name="Appl. Microbiol. Biotechnol.">
        <title>Promoter analysis and transcription regulation of fus gene cluster responsible for fusaricidin synthesis of Paenibacillus polymyxa SQR-21.</title>
        <authorList>
            <person name="Li S."/>
            <person name="Zhang R."/>
            <person name="Wang Y."/>
            <person name="Zhang N."/>
            <person name="Shao J."/>
            <person name="Qiu M."/>
            <person name="Shen B."/>
            <person name="Yin X."/>
            <person name="Shen Q."/>
        </authorList>
    </citation>
    <scope>NUCLEOTIDE SEQUENCE</scope>
</reference>
<dbReference type="PROSITE" id="PS00036">
    <property type="entry name" value="BZIP_BASIC"/>
    <property type="match status" value="1"/>
</dbReference>
<dbReference type="CDD" id="cd14707">
    <property type="entry name" value="bZIP_plant_BZIP46"/>
    <property type="match status" value="1"/>
</dbReference>
<dbReference type="InterPro" id="IPR046347">
    <property type="entry name" value="bZIP_sf"/>
</dbReference>
<evidence type="ECO:0000256" key="5">
    <source>
        <dbReference type="ARBA" id="ARBA00023163"/>
    </source>
</evidence>
<feature type="region of interest" description="Disordered" evidence="7">
    <location>
        <begin position="1"/>
        <end position="32"/>
    </location>
</feature>
<feature type="compositionally biased region" description="Low complexity" evidence="7">
    <location>
        <begin position="243"/>
        <end position="255"/>
    </location>
</feature>
<evidence type="ECO:0000256" key="4">
    <source>
        <dbReference type="ARBA" id="ARBA00023125"/>
    </source>
</evidence>
<evidence type="ECO:0000259" key="8">
    <source>
        <dbReference type="PROSITE" id="PS50217"/>
    </source>
</evidence>
<dbReference type="GO" id="GO:0003677">
    <property type="term" value="F:DNA binding"/>
    <property type="evidence" value="ECO:0007669"/>
    <property type="project" value="UniProtKB-KW"/>
</dbReference>
<evidence type="ECO:0000256" key="3">
    <source>
        <dbReference type="ARBA" id="ARBA00023015"/>
    </source>
</evidence>
<dbReference type="InterPro" id="IPR043452">
    <property type="entry name" value="BZIP46-like"/>
</dbReference>
<dbReference type="PANTHER" id="PTHR22952:SF175">
    <property type="entry name" value="PROTEIN ABSCISIC ACID-INSENSITIVE 5"/>
    <property type="match status" value="1"/>
</dbReference>
<dbReference type="SUPFAM" id="SSF57959">
    <property type="entry name" value="Leucine zipper domain"/>
    <property type="match status" value="1"/>
</dbReference>
<keyword evidence="6" id="KW-0539">Nucleus</keyword>
<dbReference type="GO" id="GO:0009738">
    <property type="term" value="P:abscisic acid-activated signaling pathway"/>
    <property type="evidence" value="ECO:0007669"/>
    <property type="project" value="UniProtKB-KW"/>
</dbReference>
<feature type="region of interest" description="Disordered" evidence="7">
    <location>
        <begin position="180"/>
        <end position="204"/>
    </location>
</feature>
<dbReference type="GO" id="GO:0005634">
    <property type="term" value="C:nucleus"/>
    <property type="evidence" value="ECO:0007669"/>
    <property type="project" value="UniProtKB-SubCell"/>
</dbReference>
<evidence type="ECO:0000256" key="1">
    <source>
        <dbReference type="ARBA" id="ARBA00004123"/>
    </source>
</evidence>
<feature type="region of interest" description="Disordered" evidence="7">
    <location>
        <begin position="243"/>
        <end position="262"/>
    </location>
</feature>
<keyword evidence="4" id="KW-0238">DNA-binding</keyword>
<feature type="domain" description="BZIP" evidence="8">
    <location>
        <begin position="322"/>
        <end position="367"/>
    </location>
</feature>
<accession>U5TTQ7</accession>
<keyword evidence="5" id="KW-0804">Transcription</keyword>
<dbReference type="Gene3D" id="1.20.5.170">
    <property type="match status" value="1"/>
</dbReference>